<keyword evidence="2 4" id="KW-0479">Metal-binding</keyword>
<gene>
    <name evidence="7" type="ORF">F0145_11200</name>
</gene>
<dbReference type="AlphaFoldDB" id="A0A5M6DJN3"/>
<dbReference type="EMBL" id="VWSF01000007">
    <property type="protein sequence ID" value="KAA5546450.1"/>
    <property type="molecule type" value="Genomic_DNA"/>
</dbReference>
<evidence type="ECO:0000259" key="6">
    <source>
        <dbReference type="PROSITE" id="PS51007"/>
    </source>
</evidence>
<dbReference type="RefSeq" id="WP_150088497.1">
    <property type="nucleotide sequence ID" value="NZ_VWSF01000007.1"/>
</dbReference>
<keyword evidence="3 4" id="KW-0408">Iron</keyword>
<dbReference type="Gene3D" id="1.10.760.10">
    <property type="entry name" value="Cytochrome c-like domain"/>
    <property type="match status" value="1"/>
</dbReference>
<evidence type="ECO:0000313" key="7">
    <source>
        <dbReference type="EMBL" id="KAA5546450.1"/>
    </source>
</evidence>
<feature type="chain" id="PRO_5024408830" evidence="5">
    <location>
        <begin position="26"/>
        <end position="791"/>
    </location>
</feature>
<protein>
    <submittedName>
        <fullName evidence="7">C-type cytochrome</fullName>
    </submittedName>
</protein>
<dbReference type="SUPFAM" id="SSF46626">
    <property type="entry name" value="Cytochrome c"/>
    <property type="match status" value="1"/>
</dbReference>
<accession>A0A5M6DJN3</accession>
<dbReference type="InterPro" id="IPR055557">
    <property type="entry name" value="DUF7133"/>
</dbReference>
<evidence type="ECO:0000256" key="2">
    <source>
        <dbReference type="ARBA" id="ARBA00022723"/>
    </source>
</evidence>
<keyword evidence="5" id="KW-0732">Signal</keyword>
<evidence type="ECO:0000256" key="4">
    <source>
        <dbReference type="PROSITE-ProRule" id="PRU00433"/>
    </source>
</evidence>
<dbReference type="SUPFAM" id="SSF48371">
    <property type="entry name" value="ARM repeat"/>
    <property type="match status" value="1"/>
</dbReference>
<proteinExistence type="predicted"/>
<sequence>MKKNQSFLSLLACSLLVLSCQPPQGTSGDTANAMPEFNPKPSPAYLSPQESMKTIHVPAGYKLELVASEPMIKEPVAIAWDGNGRLYVAEMLTYMQDADASGERQPISRITRLEDTNNDGKMDKSSVFIDKLLLPRMIQCVNDELLVNETNTINIHSYRDTDGDGKADQKKLVYQNDKYDVNGANMEHQRSGLDWNLDNWMYMTYDPVRLRYTNGTMQVDTMTSGSGGQWGVTHDDYGRIYYSRAGGEIPASGFQINPVYGGLEFPDQYSAEFQEVWPIIATPDVQGGFPRLRPDVTLNHFTASCGQSIYRGDRLPVDLRGDYIVCEPVARIIRRAKVINNNGKTTLENAYDRQEFIASSDMNFRPVNTATGPDGNLYIVDMHRGIIQQGNWTKPGSFLRQRIDSLGLDKNVGHGRIYRLVHNSTARTKAPKPQLLNQTSAELLTYLDHPNGWWRDNAQKQIIVKQDKSVVPALKSIISGQAIGKSKTPSHLARIHALWTLEGLEAVDKETLTIALRDEHPQVRKTAVWISEPYLKQNDAPMLAEVAKLQNDASYDVRVQLLLSLYESKAPAAKAITKHILDINANNEMLVATQTALVKNENTKNFGSKLANLPAADRSLILQGAATFKSLCASCHGADGKGLAVAGSSMAAPPLKDSKRLGFLEKNTAIRIVMHGLSGPVDGKTYASVMPAMAENSDEWIAGIVSYIRHEFGGPPPRNYGGVQPGMAPPSASKANGFTIRPTVSAAVMPEEVKRIRTAHANRTKAWTLAELEAKSKDELAIQTTTGANKQ</sequence>
<dbReference type="Pfam" id="PF23500">
    <property type="entry name" value="DUF7133"/>
    <property type="match status" value="1"/>
</dbReference>
<keyword evidence="8" id="KW-1185">Reference proteome</keyword>
<dbReference type="Gene3D" id="2.120.10.30">
    <property type="entry name" value="TolB, C-terminal domain"/>
    <property type="match status" value="1"/>
</dbReference>
<dbReference type="SUPFAM" id="SSF50952">
    <property type="entry name" value="Soluble quinoprotein glucose dehydrogenase"/>
    <property type="match status" value="1"/>
</dbReference>
<organism evidence="7 8">
    <name type="scientific">Adhaeribacter rhizoryzae</name>
    <dbReference type="NCBI Taxonomy" id="2607907"/>
    <lineage>
        <taxon>Bacteria</taxon>
        <taxon>Pseudomonadati</taxon>
        <taxon>Bacteroidota</taxon>
        <taxon>Cytophagia</taxon>
        <taxon>Cytophagales</taxon>
        <taxon>Hymenobacteraceae</taxon>
        <taxon>Adhaeribacter</taxon>
    </lineage>
</organism>
<dbReference type="PROSITE" id="PS51257">
    <property type="entry name" value="PROKAR_LIPOPROTEIN"/>
    <property type="match status" value="1"/>
</dbReference>
<feature type="domain" description="Cytochrome c" evidence="6">
    <location>
        <begin position="619"/>
        <end position="712"/>
    </location>
</feature>
<evidence type="ECO:0000256" key="1">
    <source>
        <dbReference type="ARBA" id="ARBA00022617"/>
    </source>
</evidence>
<evidence type="ECO:0000313" key="8">
    <source>
        <dbReference type="Proteomes" id="UP000323426"/>
    </source>
</evidence>
<feature type="signal peptide" evidence="5">
    <location>
        <begin position="1"/>
        <end position="25"/>
    </location>
</feature>
<dbReference type="PANTHER" id="PTHR33546:SF1">
    <property type="entry name" value="LARGE, MULTIFUNCTIONAL SECRETED PROTEIN"/>
    <property type="match status" value="1"/>
</dbReference>
<dbReference type="InterPro" id="IPR011042">
    <property type="entry name" value="6-blade_b-propeller_TolB-like"/>
</dbReference>
<name>A0A5M6DJN3_9BACT</name>
<dbReference type="Pfam" id="PF00034">
    <property type="entry name" value="Cytochrom_C"/>
    <property type="match status" value="1"/>
</dbReference>
<dbReference type="GO" id="GO:0020037">
    <property type="term" value="F:heme binding"/>
    <property type="evidence" value="ECO:0007669"/>
    <property type="project" value="InterPro"/>
</dbReference>
<dbReference type="InterPro" id="IPR016024">
    <property type="entry name" value="ARM-type_fold"/>
</dbReference>
<comment type="caution">
    <text evidence="7">The sequence shown here is derived from an EMBL/GenBank/DDBJ whole genome shotgun (WGS) entry which is preliminary data.</text>
</comment>
<dbReference type="Gene3D" id="1.25.10.10">
    <property type="entry name" value="Leucine-rich Repeat Variant"/>
    <property type="match status" value="1"/>
</dbReference>
<dbReference type="Proteomes" id="UP000323426">
    <property type="component" value="Unassembled WGS sequence"/>
</dbReference>
<dbReference type="InterPro" id="IPR011041">
    <property type="entry name" value="Quinoprot_gluc/sorb_DH_b-prop"/>
</dbReference>
<dbReference type="InterPro" id="IPR009056">
    <property type="entry name" value="Cyt_c-like_dom"/>
</dbReference>
<dbReference type="PROSITE" id="PS51007">
    <property type="entry name" value="CYTC"/>
    <property type="match status" value="1"/>
</dbReference>
<evidence type="ECO:0000256" key="3">
    <source>
        <dbReference type="ARBA" id="ARBA00023004"/>
    </source>
</evidence>
<evidence type="ECO:0000256" key="5">
    <source>
        <dbReference type="SAM" id="SignalP"/>
    </source>
</evidence>
<reference evidence="7 8" key="1">
    <citation type="submission" date="2019-09" db="EMBL/GenBank/DDBJ databases">
        <title>Genome sequence and assembly of Adhaeribacter sp.</title>
        <authorList>
            <person name="Chhetri G."/>
        </authorList>
    </citation>
    <scope>NUCLEOTIDE SEQUENCE [LARGE SCALE GENOMIC DNA]</scope>
    <source>
        <strain evidence="7 8">DK36</strain>
    </source>
</reference>
<dbReference type="InterPro" id="IPR036909">
    <property type="entry name" value="Cyt_c-like_dom_sf"/>
</dbReference>
<dbReference type="InterPro" id="IPR011989">
    <property type="entry name" value="ARM-like"/>
</dbReference>
<dbReference type="PANTHER" id="PTHR33546">
    <property type="entry name" value="LARGE, MULTIFUNCTIONAL SECRETED PROTEIN-RELATED"/>
    <property type="match status" value="1"/>
</dbReference>
<dbReference type="GO" id="GO:0009055">
    <property type="term" value="F:electron transfer activity"/>
    <property type="evidence" value="ECO:0007669"/>
    <property type="project" value="InterPro"/>
</dbReference>
<keyword evidence="1 4" id="KW-0349">Heme</keyword>
<dbReference type="GO" id="GO:0046872">
    <property type="term" value="F:metal ion binding"/>
    <property type="evidence" value="ECO:0007669"/>
    <property type="project" value="UniProtKB-KW"/>
</dbReference>